<gene>
    <name evidence="1" type="ORF">HaLaN_24847</name>
</gene>
<keyword evidence="2" id="KW-1185">Reference proteome</keyword>
<organism evidence="1 2">
    <name type="scientific">Haematococcus lacustris</name>
    <name type="common">Green alga</name>
    <name type="synonym">Haematococcus pluvialis</name>
    <dbReference type="NCBI Taxonomy" id="44745"/>
    <lineage>
        <taxon>Eukaryota</taxon>
        <taxon>Viridiplantae</taxon>
        <taxon>Chlorophyta</taxon>
        <taxon>core chlorophytes</taxon>
        <taxon>Chlorophyceae</taxon>
        <taxon>CS clade</taxon>
        <taxon>Chlamydomonadales</taxon>
        <taxon>Haematococcaceae</taxon>
        <taxon>Haematococcus</taxon>
    </lineage>
</organism>
<dbReference type="AlphaFoldDB" id="A0A6A0A3C9"/>
<feature type="non-terminal residue" evidence="1">
    <location>
        <position position="1"/>
    </location>
</feature>
<evidence type="ECO:0000313" key="2">
    <source>
        <dbReference type="Proteomes" id="UP000485058"/>
    </source>
</evidence>
<comment type="caution">
    <text evidence="1">The sequence shown here is derived from an EMBL/GenBank/DDBJ whole genome shotgun (WGS) entry which is preliminary data.</text>
</comment>
<dbReference type="EMBL" id="BLLF01003196">
    <property type="protein sequence ID" value="GFH26664.1"/>
    <property type="molecule type" value="Genomic_DNA"/>
</dbReference>
<protein>
    <submittedName>
        <fullName evidence="1">Uncharacterized protein</fullName>
    </submittedName>
</protein>
<proteinExistence type="predicted"/>
<reference evidence="1 2" key="1">
    <citation type="submission" date="2020-02" db="EMBL/GenBank/DDBJ databases">
        <title>Draft genome sequence of Haematococcus lacustris strain NIES-144.</title>
        <authorList>
            <person name="Morimoto D."/>
            <person name="Nakagawa S."/>
            <person name="Yoshida T."/>
            <person name="Sawayama S."/>
        </authorList>
    </citation>
    <scope>NUCLEOTIDE SEQUENCE [LARGE SCALE GENOMIC DNA]</scope>
    <source>
        <strain evidence="1 2">NIES-144</strain>
    </source>
</reference>
<name>A0A6A0A3C9_HAELA</name>
<dbReference type="Pfam" id="PF11816">
    <property type="entry name" value="DUF3337"/>
    <property type="match status" value="1"/>
</dbReference>
<dbReference type="Proteomes" id="UP000485058">
    <property type="component" value="Unassembled WGS sequence"/>
</dbReference>
<accession>A0A6A0A3C9</accession>
<sequence>QVADVVLRQAVITPKEAMTAFSLLPLEGSGLPSLLQSGLNAPRILQVHKVALYCHNTLQEQNITPVNPPILPTEAQPGQPYYELELTCNGMLVPYDLSLSSVKKFIWRRSDDVVLHYSVRNPSRPAPMPDIQPPEPS</sequence>
<dbReference type="InterPro" id="IPR021772">
    <property type="entry name" value="WDR48/Bun107"/>
</dbReference>
<evidence type="ECO:0000313" key="1">
    <source>
        <dbReference type="EMBL" id="GFH26664.1"/>
    </source>
</evidence>